<evidence type="ECO:0000256" key="1">
    <source>
        <dbReference type="SAM" id="MobiDB-lite"/>
    </source>
</evidence>
<dbReference type="InterPro" id="IPR035992">
    <property type="entry name" value="Ricin_B-like_lectins"/>
</dbReference>
<dbReference type="SUPFAM" id="SSF50370">
    <property type="entry name" value="Ricin B-like lectins"/>
    <property type="match status" value="1"/>
</dbReference>
<evidence type="ECO:0000259" key="3">
    <source>
        <dbReference type="SMART" id="SM00458"/>
    </source>
</evidence>
<dbReference type="Proteomes" id="UP001213000">
    <property type="component" value="Unassembled WGS sequence"/>
</dbReference>
<evidence type="ECO:0000313" key="5">
    <source>
        <dbReference type="Proteomes" id="UP001213000"/>
    </source>
</evidence>
<gene>
    <name evidence="4" type="ORF">NP233_g3987</name>
</gene>
<evidence type="ECO:0000256" key="2">
    <source>
        <dbReference type="SAM" id="SignalP"/>
    </source>
</evidence>
<dbReference type="CDD" id="cd00161">
    <property type="entry name" value="beta-trefoil_Ricin-like"/>
    <property type="match status" value="1"/>
</dbReference>
<feature type="domain" description="Ricin B lectin" evidence="3">
    <location>
        <begin position="78"/>
        <end position="209"/>
    </location>
</feature>
<organism evidence="4 5">
    <name type="scientific">Leucocoprinus birnbaumii</name>
    <dbReference type="NCBI Taxonomy" id="56174"/>
    <lineage>
        <taxon>Eukaryota</taxon>
        <taxon>Fungi</taxon>
        <taxon>Dikarya</taxon>
        <taxon>Basidiomycota</taxon>
        <taxon>Agaricomycotina</taxon>
        <taxon>Agaricomycetes</taxon>
        <taxon>Agaricomycetidae</taxon>
        <taxon>Agaricales</taxon>
        <taxon>Agaricineae</taxon>
        <taxon>Agaricaceae</taxon>
        <taxon>Leucocoprinus</taxon>
    </lineage>
</organism>
<dbReference type="Gene3D" id="2.80.10.50">
    <property type="match status" value="2"/>
</dbReference>
<reference evidence="4" key="1">
    <citation type="submission" date="2022-07" db="EMBL/GenBank/DDBJ databases">
        <title>Genome Sequence of Leucocoprinus birnbaumii.</title>
        <authorList>
            <person name="Buettner E."/>
        </authorList>
    </citation>
    <scope>NUCLEOTIDE SEQUENCE</scope>
    <source>
        <strain evidence="4">VT141</strain>
    </source>
</reference>
<dbReference type="EMBL" id="JANIEX010000203">
    <property type="protein sequence ID" value="KAJ3571080.1"/>
    <property type="molecule type" value="Genomic_DNA"/>
</dbReference>
<proteinExistence type="predicted"/>
<keyword evidence="5" id="KW-1185">Reference proteome</keyword>
<feature type="region of interest" description="Disordered" evidence="1">
    <location>
        <begin position="34"/>
        <end position="80"/>
    </location>
</feature>
<name>A0AAD5W265_9AGAR</name>
<dbReference type="SMART" id="SM00458">
    <property type="entry name" value="RICIN"/>
    <property type="match status" value="1"/>
</dbReference>
<accession>A0AAD5W265</accession>
<keyword evidence="2" id="KW-0732">Signal</keyword>
<dbReference type="InterPro" id="IPR000772">
    <property type="entry name" value="Ricin_B_lectin"/>
</dbReference>
<dbReference type="Pfam" id="PF00652">
    <property type="entry name" value="Ricin_B_lectin"/>
    <property type="match status" value="1"/>
</dbReference>
<feature type="signal peptide" evidence="2">
    <location>
        <begin position="1"/>
        <end position="16"/>
    </location>
</feature>
<comment type="caution">
    <text evidence="4">The sequence shown here is derived from an EMBL/GenBank/DDBJ whole genome shotgun (WGS) entry which is preliminary data.</text>
</comment>
<protein>
    <recommendedName>
        <fullName evidence="3">Ricin B lectin domain-containing protein</fullName>
    </recommendedName>
</protein>
<feature type="region of interest" description="Disordered" evidence="1">
    <location>
        <begin position="212"/>
        <end position="233"/>
    </location>
</feature>
<dbReference type="PROSITE" id="PS50231">
    <property type="entry name" value="RICIN_B_LECTIN"/>
    <property type="match status" value="1"/>
</dbReference>
<feature type="chain" id="PRO_5041934961" description="Ricin B lectin domain-containing protein" evidence="2">
    <location>
        <begin position="17"/>
        <end position="233"/>
    </location>
</feature>
<evidence type="ECO:0000313" key="4">
    <source>
        <dbReference type="EMBL" id="KAJ3571080.1"/>
    </source>
</evidence>
<feature type="compositionally biased region" description="Low complexity" evidence="1">
    <location>
        <begin position="34"/>
        <end position="79"/>
    </location>
</feature>
<dbReference type="AlphaFoldDB" id="A0AAD5W265"/>
<sequence>MISGKLICMALAAALAQTVNSAAVASSSAVSTGVASSSATTPTTVPSSSPTVTPTTISTVTPTTTSPTTTSPPTSTPSSFLLHPNGNTAKCLDVRGAVFENGTPVQIYDCNGTPAQNWVVAPGEGHVQLAGTGFCLDAGASPANGVGMKIWQCFDNLPAQDWFYTNDDRIALTNQGFCLDLTNGNLANANQVQIWHCTDNDVFQIWTTSPGSSINSTTSAVPSTAPVTSTISA</sequence>